<name>A0AA41Y9Z7_9BACT</name>
<proteinExistence type="predicted"/>
<feature type="transmembrane region" description="Helical" evidence="1">
    <location>
        <begin position="86"/>
        <end position="107"/>
    </location>
</feature>
<keyword evidence="1" id="KW-0472">Membrane</keyword>
<evidence type="ECO:0000313" key="3">
    <source>
        <dbReference type="Proteomes" id="UP001163821"/>
    </source>
</evidence>
<protein>
    <submittedName>
        <fullName evidence="2">DUF3307 domain-containing protein</fullName>
    </submittedName>
</protein>
<gene>
    <name evidence="2" type="ORF">N2K84_19505</name>
</gene>
<sequence>MVLFLRLLLAHFMADFILQPNSWVSDKNQHGVKSVKLLFHISIVTVLSTLFALDYFSWKIPVFIFTFHYLTDLGKIYLKPDKINNLLWFLADQLVHVAVLAFIVAVVENNFHNLIAAINGILSDHEVLVCLTAYFFVIWPSMIIINLATRRWQKQINREIEPNLKDAGKWIGILERVLVLTFVLTSQFQAIGFLIAAKSILRISVKSEANARIMSEYVLIGTLISFTIAIFTGMLASSAIS</sequence>
<dbReference type="RefSeq" id="WP_282593515.1">
    <property type="nucleotide sequence ID" value="NZ_JAPAAF010000065.1"/>
</dbReference>
<dbReference type="InterPro" id="IPR021737">
    <property type="entry name" value="Phage_phiKZ_Orf197"/>
</dbReference>
<feature type="transmembrane region" description="Helical" evidence="1">
    <location>
        <begin position="127"/>
        <end position="148"/>
    </location>
</feature>
<keyword evidence="3" id="KW-1185">Reference proteome</keyword>
<feature type="transmembrane region" description="Helical" evidence="1">
    <location>
        <begin position="38"/>
        <end position="65"/>
    </location>
</feature>
<comment type="caution">
    <text evidence="2">The sequence shown here is derived from an EMBL/GenBank/DDBJ whole genome shotgun (WGS) entry which is preliminary data.</text>
</comment>
<dbReference type="AlphaFoldDB" id="A0AA41Y9Z7"/>
<evidence type="ECO:0000256" key="1">
    <source>
        <dbReference type="SAM" id="Phobius"/>
    </source>
</evidence>
<keyword evidence="1" id="KW-1133">Transmembrane helix</keyword>
<dbReference type="Pfam" id="PF11750">
    <property type="entry name" value="DUF3307"/>
    <property type="match status" value="1"/>
</dbReference>
<dbReference type="EMBL" id="JAPAAF010000065">
    <property type="protein sequence ID" value="MCW0484929.1"/>
    <property type="molecule type" value="Genomic_DNA"/>
</dbReference>
<evidence type="ECO:0000313" key="2">
    <source>
        <dbReference type="EMBL" id="MCW0484929.1"/>
    </source>
</evidence>
<dbReference type="Proteomes" id="UP001163821">
    <property type="component" value="Unassembled WGS sequence"/>
</dbReference>
<feature type="transmembrane region" description="Helical" evidence="1">
    <location>
        <begin position="217"/>
        <end position="240"/>
    </location>
</feature>
<keyword evidence="1" id="KW-0812">Transmembrane</keyword>
<organism evidence="2 3">
    <name type="scientific">Gaoshiqia sediminis</name>
    <dbReference type="NCBI Taxonomy" id="2986998"/>
    <lineage>
        <taxon>Bacteria</taxon>
        <taxon>Pseudomonadati</taxon>
        <taxon>Bacteroidota</taxon>
        <taxon>Bacteroidia</taxon>
        <taxon>Marinilabiliales</taxon>
        <taxon>Prolixibacteraceae</taxon>
        <taxon>Gaoshiqia</taxon>
    </lineage>
</organism>
<accession>A0AA41Y9Z7</accession>
<reference evidence="2" key="1">
    <citation type="submission" date="2022-10" db="EMBL/GenBank/DDBJ databases">
        <title>Gaoshiqiia sediminis gen. nov., sp. nov., isolated from coastal sediment.</title>
        <authorList>
            <person name="Yu W.X."/>
            <person name="Mu D.S."/>
            <person name="Du J.Z."/>
            <person name="Liang Y.Q."/>
        </authorList>
    </citation>
    <scope>NUCLEOTIDE SEQUENCE</scope>
    <source>
        <strain evidence="2">A06</strain>
    </source>
</reference>